<accession>A0A4Z0Q4M1</accession>
<dbReference type="PANTHER" id="PTHR43806">
    <property type="entry name" value="PEPTIDASE S8"/>
    <property type="match status" value="1"/>
</dbReference>
<sequence length="664" mass="72307">MTRWFGPSNGRFWPRVAELAPRYGVPGCKARGKRRAQNTDFSLRKPHFRVRLVPSASTIPLRTALLTAIRWSAARWAPLAACCLLLAGPAQGAAPPPEPVARYWVRLRHKGGVRFDPATYFSPPAQARRQRQHLPAADSTDFPVRADFLRQIRAVADSVTLVSRWFNAVSCRATPAQAARLRQLPGVASVEPWEGSAALVAGQRSATERGTPRISADDRQLARRQTASLGGPLLRQAGLNGQGLCIAIFDVGFVGAVRHPAFQQVHQDKRVVATYDFVRRGPNVFVGGTHGTEVFSCLAGLLPDGTPLGLAPQAEFLLARTERLTREIYAEEEAWLAAAEWADRNGADIINSSLGYTDRRYFPEQMNGRTSLVARAAALAVRKGILVVNAAGNDGEDPDWHTIGTPADADSVLAVGGLDPDTYLHIDFSSYGPSADRRLKPNVVAFGTVLAAAPGGYVRTQGTSFSSPLMAGFAACVWQRNRQLTAMQLFTQLQASADLYPYFDYAHGYGLPHASAFLRPGSTTPAGQQTVDFIRQDTVLAVVIRPEAAVIPAQVLPLYSDSVRLVNTAPQKVPAVGREELAPPPGRQPERQTAPAGPEPAPLVPLVRPGYLYWHVADRRGVLRSYEVREVTQRAVLQIPLRTLQPGDTVRVCYRGITQSYPQP</sequence>
<evidence type="ECO:0000259" key="7">
    <source>
        <dbReference type="Pfam" id="PF00082"/>
    </source>
</evidence>
<reference evidence="8 9" key="1">
    <citation type="submission" date="2019-04" db="EMBL/GenBank/DDBJ databases">
        <authorList>
            <person name="Feng G."/>
            <person name="Zhang J."/>
            <person name="Zhu H."/>
        </authorList>
    </citation>
    <scope>NUCLEOTIDE SEQUENCE [LARGE SCALE GENOMIC DNA]</scope>
    <source>
        <strain evidence="8 9">JCM 31653</strain>
    </source>
</reference>
<dbReference type="InterPro" id="IPR000209">
    <property type="entry name" value="Peptidase_S8/S53_dom"/>
</dbReference>
<proteinExistence type="inferred from homology"/>
<keyword evidence="4 5" id="KW-0720">Serine protease</keyword>
<dbReference type="PROSITE" id="PS00138">
    <property type="entry name" value="SUBTILASE_SER"/>
    <property type="match status" value="1"/>
</dbReference>
<keyword evidence="2 5" id="KW-0645">Protease</keyword>
<evidence type="ECO:0000256" key="3">
    <source>
        <dbReference type="ARBA" id="ARBA00022801"/>
    </source>
</evidence>
<feature type="active site" description="Charge relay system" evidence="5">
    <location>
        <position position="250"/>
    </location>
</feature>
<dbReference type="Gene3D" id="3.40.50.200">
    <property type="entry name" value="Peptidase S8/S53 domain"/>
    <property type="match status" value="1"/>
</dbReference>
<dbReference type="InterPro" id="IPR050131">
    <property type="entry name" value="Peptidase_S8_subtilisin-like"/>
</dbReference>
<dbReference type="GO" id="GO:0004252">
    <property type="term" value="F:serine-type endopeptidase activity"/>
    <property type="evidence" value="ECO:0007669"/>
    <property type="project" value="UniProtKB-UniRule"/>
</dbReference>
<dbReference type="AlphaFoldDB" id="A0A4Z0Q4M1"/>
<feature type="active site" description="Charge relay system" evidence="5">
    <location>
        <position position="464"/>
    </location>
</feature>
<protein>
    <recommendedName>
        <fullName evidence="7">Peptidase S8/S53 domain-containing protein</fullName>
    </recommendedName>
</protein>
<evidence type="ECO:0000256" key="4">
    <source>
        <dbReference type="ARBA" id="ARBA00022825"/>
    </source>
</evidence>
<feature type="active site" description="Charge relay system" evidence="5">
    <location>
        <position position="290"/>
    </location>
</feature>
<dbReference type="Proteomes" id="UP000297549">
    <property type="component" value="Unassembled WGS sequence"/>
</dbReference>
<evidence type="ECO:0000256" key="6">
    <source>
        <dbReference type="SAM" id="MobiDB-lite"/>
    </source>
</evidence>
<dbReference type="SUPFAM" id="SSF52743">
    <property type="entry name" value="Subtilisin-like"/>
    <property type="match status" value="1"/>
</dbReference>
<gene>
    <name evidence="8" type="ORF">E5K00_04850</name>
</gene>
<dbReference type="EMBL" id="SRLC01000001">
    <property type="protein sequence ID" value="TGE24544.1"/>
    <property type="molecule type" value="Genomic_DNA"/>
</dbReference>
<keyword evidence="3 5" id="KW-0378">Hydrolase</keyword>
<comment type="similarity">
    <text evidence="1 5">Belongs to the peptidase S8 family.</text>
</comment>
<evidence type="ECO:0000256" key="2">
    <source>
        <dbReference type="ARBA" id="ARBA00022670"/>
    </source>
</evidence>
<feature type="domain" description="Peptidase S8/S53" evidence="7">
    <location>
        <begin position="241"/>
        <end position="510"/>
    </location>
</feature>
<evidence type="ECO:0000313" key="8">
    <source>
        <dbReference type="EMBL" id="TGE24544.1"/>
    </source>
</evidence>
<name>A0A4Z0Q4M1_9BACT</name>
<organism evidence="8 9">
    <name type="scientific">Hymenobacter aquaticus</name>
    <dbReference type="NCBI Taxonomy" id="1867101"/>
    <lineage>
        <taxon>Bacteria</taxon>
        <taxon>Pseudomonadati</taxon>
        <taxon>Bacteroidota</taxon>
        <taxon>Cytophagia</taxon>
        <taxon>Cytophagales</taxon>
        <taxon>Hymenobacteraceae</taxon>
        <taxon>Hymenobacter</taxon>
    </lineage>
</organism>
<evidence type="ECO:0000256" key="5">
    <source>
        <dbReference type="PROSITE-ProRule" id="PRU01240"/>
    </source>
</evidence>
<dbReference type="OrthoDB" id="9792152at2"/>
<dbReference type="Pfam" id="PF00082">
    <property type="entry name" value="Peptidase_S8"/>
    <property type="match status" value="1"/>
</dbReference>
<comment type="caution">
    <text evidence="8">The sequence shown here is derived from an EMBL/GenBank/DDBJ whole genome shotgun (WGS) entry which is preliminary data.</text>
</comment>
<dbReference type="InterPro" id="IPR023828">
    <property type="entry name" value="Peptidase_S8_Ser-AS"/>
</dbReference>
<dbReference type="InterPro" id="IPR036852">
    <property type="entry name" value="Peptidase_S8/S53_dom_sf"/>
</dbReference>
<feature type="region of interest" description="Disordered" evidence="6">
    <location>
        <begin position="574"/>
        <end position="602"/>
    </location>
</feature>
<dbReference type="PROSITE" id="PS51892">
    <property type="entry name" value="SUBTILASE"/>
    <property type="match status" value="1"/>
</dbReference>
<dbReference type="GO" id="GO:0006508">
    <property type="term" value="P:proteolysis"/>
    <property type="evidence" value="ECO:0007669"/>
    <property type="project" value="UniProtKB-KW"/>
</dbReference>
<evidence type="ECO:0000313" key="9">
    <source>
        <dbReference type="Proteomes" id="UP000297549"/>
    </source>
</evidence>
<evidence type="ECO:0000256" key="1">
    <source>
        <dbReference type="ARBA" id="ARBA00011073"/>
    </source>
</evidence>
<dbReference type="PANTHER" id="PTHR43806:SF67">
    <property type="entry name" value="EGF-LIKE DOMAIN-CONTAINING PROTEIN"/>
    <property type="match status" value="1"/>
</dbReference>
<keyword evidence="9" id="KW-1185">Reference proteome</keyword>